<dbReference type="PANTHER" id="PTHR22950:SF349">
    <property type="entry name" value="AMINO ACID TRANSPORTER TRANSMEMBRANE DOMAIN-CONTAINING PROTEIN"/>
    <property type="match status" value="1"/>
</dbReference>
<keyword evidence="4 6" id="KW-0472">Membrane</keyword>
<evidence type="ECO:0000256" key="1">
    <source>
        <dbReference type="ARBA" id="ARBA00004141"/>
    </source>
</evidence>
<evidence type="ECO:0000313" key="8">
    <source>
        <dbReference type="EMBL" id="KAG7340445.1"/>
    </source>
</evidence>
<reference evidence="8" key="1">
    <citation type="journal article" date="2021" name="Sci. Rep.">
        <title>Diploid genomic architecture of Nitzschia inconspicua, an elite biomass production diatom.</title>
        <authorList>
            <person name="Oliver A."/>
            <person name="Podell S."/>
            <person name="Pinowska A."/>
            <person name="Traller J.C."/>
            <person name="Smith S.R."/>
            <person name="McClure R."/>
            <person name="Beliaev A."/>
            <person name="Bohutskyi P."/>
            <person name="Hill E.A."/>
            <person name="Rabines A."/>
            <person name="Zheng H."/>
            <person name="Allen L.Z."/>
            <person name="Kuo A."/>
            <person name="Grigoriev I.V."/>
            <person name="Allen A.E."/>
            <person name="Hazlebeck D."/>
            <person name="Allen E.E."/>
        </authorList>
    </citation>
    <scope>NUCLEOTIDE SEQUENCE</scope>
    <source>
        <strain evidence="8">Hildebrandi</strain>
    </source>
</reference>
<dbReference type="InterPro" id="IPR013057">
    <property type="entry name" value="AA_transpt_TM"/>
</dbReference>
<feature type="transmembrane region" description="Helical" evidence="6">
    <location>
        <begin position="267"/>
        <end position="288"/>
    </location>
</feature>
<organism evidence="8 9">
    <name type="scientific">Nitzschia inconspicua</name>
    <dbReference type="NCBI Taxonomy" id="303405"/>
    <lineage>
        <taxon>Eukaryota</taxon>
        <taxon>Sar</taxon>
        <taxon>Stramenopiles</taxon>
        <taxon>Ochrophyta</taxon>
        <taxon>Bacillariophyta</taxon>
        <taxon>Bacillariophyceae</taxon>
        <taxon>Bacillariophycidae</taxon>
        <taxon>Bacillariales</taxon>
        <taxon>Bacillariaceae</taxon>
        <taxon>Nitzschia</taxon>
    </lineage>
</organism>
<dbReference type="OrthoDB" id="191198at2759"/>
<feature type="transmembrane region" description="Helical" evidence="6">
    <location>
        <begin position="226"/>
        <end position="247"/>
    </location>
</feature>
<reference evidence="8" key="2">
    <citation type="submission" date="2021-04" db="EMBL/GenBank/DDBJ databases">
        <authorList>
            <person name="Podell S."/>
        </authorList>
    </citation>
    <scope>NUCLEOTIDE SEQUENCE</scope>
    <source>
        <strain evidence="8">Hildebrandi</strain>
    </source>
</reference>
<dbReference type="AlphaFoldDB" id="A0A9K3KB74"/>
<keyword evidence="9" id="KW-1185">Reference proteome</keyword>
<dbReference type="EMBL" id="JAGRRH010000027">
    <property type="protein sequence ID" value="KAG7340445.1"/>
    <property type="molecule type" value="Genomic_DNA"/>
</dbReference>
<evidence type="ECO:0000259" key="7">
    <source>
        <dbReference type="Pfam" id="PF01490"/>
    </source>
</evidence>
<feature type="transmembrane region" description="Helical" evidence="6">
    <location>
        <begin position="159"/>
        <end position="186"/>
    </location>
</feature>
<dbReference type="Pfam" id="PF01490">
    <property type="entry name" value="Aa_trans"/>
    <property type="match status" value="1"/>
</dbReference>
<keyword evidence="3 6" id="KW-1133">Transmembrane helix</keyword>
<feature type="transmembrane region" description="Helical" evidence="6">
    <location>
        <begin position="467"/>
        <end position="489"/>
    </location>
</feature>
<comment type="subcellular location">
    <subcellularLocation>
        <location evidence="1">Membrane</location>
        <topology evidence="1">Multi-pass membrane protein</topology>
    </subcellularLocation>
</comment>
<gene>
    <name evidence="8" type="ORF">IV203_023988</name>
</gene>
<evidence type="ECO:0000256" key="5">
    <source>
        <dbReference type="SAM" id="MobiDB-lite"/>
    </source>
</evidence>
<feature type="transmembrane region" description="Helical" evidence="6">
    <location>
        <begin position="385"/>
        <end position="402"/>
    </location>
</feature>
<comment type="caution">
    <text evidence="8">The sequence shown here is derived from an EMBL/GenBank/DDBJ whole genome shotgun (WGS) entry which is preliminary data.</text>
</comment>
<evidence type="ECO:0000256" key="3">
    <source>
        <dbReference type="ARBA" id="ARBA00022989"/>
    </source>
</evidence>
<feature type="region of interest" description="Disordered" evidence="5">
    <location>
        <begin position="1"/>
        <end position="27"/>
    </location>
</feature>
<name>A0A9K3KB74_9STRA</name>
<evidence type="ECO:0000256" key="4">
    <source>
        <dbReference type="ARBA" id="ARBA00023136"/>
    </source>
</evidence>
<accession>A0A9K3KB74</accession>
<feature type="transmembrane region" description="Helical" evidence="6">
    <location>
        <begin position="300"/>
        <end position="325"/>
    </location>
</feature>
<feature type="transmembrane region" description="Helical" evidence="6">
    <location>
        <begin position="94"/>
        <end position="112"/>
    </location>
</feature>
<sequence>MTDRSSFVEETEDMTSSGEAHQRERSPLLLSTAKSSSYMDYSDPESASSTATASDILLLVTRKGAASSKNVGVNLAKTAAGTGILALPFACQQGGLILFVFGTIIIALWNVFSLSRLCDCLTLLLELGKSPHSKISQRSPPPAGTATLGKIAYYALGDFGLIVLDIMLLLLLSGIVIAYEAAILSFSKGTPFTTHNNLIDALILAILLVPLCLVEDMSSLSKLSRFGLIILGMTMLVTAGYGVTGYGQRNLDSNKETPFHWLPSDGLAGVSHWFGCVVFGFGIVPLTFNFRESMSQPEYLPNTAMISMLLVASAYILLGVGFLNLYPDIQDDVLSELPVGWLATLARLAMIVVVMATAPLLVVPCAEIVEGKIHDDGQVHPTSQLLARSAISFITVAISVTLPGFVSVLAFVGSFSVALVSFCVPPFLHWVLLRQMFELNHQQSLDNNCLSQQYHSTYPVRMMMVDAVALLVGVAATVVSTLITCNNLIHSGERKGTANRM</sequence>
<evidence type="ECO:0000256" key="6">
    <source>
        <dbReference type="SAM" id="Phobius"/>
    </source>
</evidence>
<proteinExistence type="predicted"/>
<evidence type="ECO:0000313" key="9">
    <source>
        <dbReference type="Proteomes" id="UP000693970"/>
    </source>
</evidence>
<dbReference type="GO" id="GO:0015179">
    <property type="term" value="F:L-amino acid transmembrane transporter activity"/>
    <property type="evidence" value="ECO:0007669"/>
    <property type="project" value="TreeGrafter"/>
</dbReference>
<dbReference type="GO" id="GO:0005774">
    <property type="term" value="C:vacuolar membrane"/>
    <property type="evidence" value="ECO:0007669"/>
    <property type="project" value="TreeGrafter"/>
</dbReference>
<protein>
    <submittedName>
        <fullName evidence="8">Transmembrane amino acid transporter</fullName>
    </submittedName>
</protein>
<evidence type="ECO:0000256" key="2">
    <source>
        <dbReference type="ARBA" id="ARBA00022692"/>
    </source>
</evidence>
<feature type="transmembrane region" description="Helical" evidence="6">
    <location>
        <begin position="198"/>
        <end position="214"/>
    </location>
</feature>
<dbReference type="Proteomes" id="UP000693970">
    <property type="component" value="Unassembled WGS sequence"/>
</dbReference>
<keyword evidence="2 6" id="KW-0812">Transmembrane</keyword>
<feature type="transmembrane region" description="Helical" evidence="6">
    <location>
        <begin position="345"/>
        <end position="364"/>
    </location>
</feature>
<dbReference type="PANTHER" id="PTHR22950">
    <property type="entry name" value="AMINO ACID TRANSPORTER"/>
    <property type="match status" value="1"/>
</dbReference>
<feature type="domain" description="Amino acid transporter transmembrane" evidence="7">
    <location>
        <begin position="67"/>
        <end position="436"/>
    </location>
</feature>